<dbReference type="CDD" id="cd07377">
    <property type="entry name" value="WHTH_GntR"/>
    <property type="match status" value="1"/>
</dbReference>
<keyword evidence="2" id="KW-0238">DNA-binding</keyword>
<dbReference type="AlphaFoldDB" id="A0A3Q8I1V1"/>
<dbReference type="InterPro" id="IPR036388">
    <property type="entry name" value="WH-like_DNA-bd_sf"/>
</dbReference>
<dbReference type="Gene3D" id="1.10.10.10">
    <property type="entry name" value="Winged helix-like DNA-binding domain superfamily/Winged helix DNA-binding domain"/>
    <property type="match status" value="1"/>
</dbReference>
<dbReference type="PANTHER" id="PTHR43537:SF52">
    <property type="entry name" value="FATTY ACID METABOLISM REGULATOR PROTEIN"/>
    <property type="match status" value="1"/>
</dbReference>
<evidence type="ECO:0000256" key="4">
    <source>
        <dbReference type="SAM" id="MobiDB-lite"/>
    </source>
</evidence>
<dbReference type="EMBL" id="MH908881">
    <property type="protein sequence ID" value="AYM52672.1"/>
    <property type="molecule type" value="Genomic_DNA"/>
</dbReference>
<dbReference type="PROSITE" id="PS50949">
    <property type="entry name" value="HTH_GNTR"/>
    <property type="match status" value="1"/>
</dbReference>
<dbReference type="PANTHER" id="PTHR43537">
    <property type="entry name" value="TRANSCRIPTIONAL REGULATOR, GNTR FAMILY"/>
    <property type="match status" value="1"/>
</dbReference>
<feature type="domain" description="HTH gntR-type" evidence="5">
    <location>
        <begin position="5"/>
        <end position="73"/>
    </location>
</feature>
<protein>
    <submittedName>
        <fullName evidence="6">Fibrillar collagen</fullName>
    </submittedName>
</protein>
<feature type="region of interest" description="Disordered" evidence="4">
    <location>
        <begin position="241"/>
        <end position="313"/>
    </location>
</feature>
<dbReference type="Pfam" id="PF00392">
    <property type="entry name" value="GntR"/>
    <property type="match status" value="1"/>
</dbReference>
<dbReference type="InterPro" id="IPR000524">
    <property type="entry name" value="Tscrpt_reg_HTH_GntR"/>
</dbReference>
<keyword evidence="1" id="KW-0805">Transcription regulation</keyword>
<evidence type="ECO:0000256" key="3">
    <source>
        <dbReference type="ARBA" id="ARBA00023163"/>
    </source>
</evidence>
<keyword evidence="6" id="KW-0176">Collagen</keyword>
<organism evidence="6">
    <name type="scientific">Aggregicoccus edonensis</name>
    <dbReference type="NCBI Taxonomy" id="1450165"/>
    <lineage>
        <taxon>Bacteria</taxon>
        <taxon>Pseudomonadati</taxon>
        <taxon>Myxococcota</taxon>
        <taxon>Myxococcia</taxon>
        <taxon>Myxococcales</taxon>
        <taxon>Cystobacterineae</taxon>
        <taxon>Myxococcaceae</taxon>
        <taxon>Aggregicoccus</taxon>
    </lineage>
</organism>
<dbReference type="PRINTS" id="PR00035">
    <property type="entry name" value="HTHGNTR"/>
</dbReference>
<keyword evidence="3" id="KW-0804">Transcription</keyword>
<sequence>MARSVGLVASIEAQLERTIGAGLLPESRQLPAEQLMARRFGVSRTTVREALRRLAARGLVVQHPGRKTRVVALDESVTLENLGVALHGGSGSRLEQRRLLEGFFALKREAMVELLAACCEHASKWEKDKLEEVCFALADAARWEDLRWVELEFELLRLAARAAQRPGHLLLIQSLERAWRGIEERVLPHLDARAVSQWAYRAFHGLGEADAAALRCELPPLLRACDERVLERLAPLREVDDKPQASRGLVTETPHMETAASREALSGADLPNRSACRTGSSDVAPEEASQAESSPIDSFGITASLEGGPPHDALPLRVGTQVLRECRQEPPCQLYAGDEENQPAVAPQDGRSQGLTPCAIAEALDLDPGPN</sequence>
<dbReference type="SMART" id="SM00345">
    <property type="entry name" value="HTH_GNTR"/>
    <property type="match status" value="1"/>
</dbReference>
<reference evidence="6" key="1">
    <citation type="journal article" date="2018" name="J. Ind. Microbiol. Biotechnol.">
        <title>Genome mining reveals uncommon alkylpyrones as type III PKS products from myxobacteria.</title>
        <authorList>
            <person name="Hug J.J."/>
            <person name="Panter F."/>
            <person name="Krug D."/>
            <person name="Muller R."/>
        </authorList>
    </citation>
    <scope>NUCLEOTIDE SEQUENCE</scope>
    <source>
        <strain evidence="6">MCy10622</strain>
    </source>
</reference>
<accession>A0A3Q8I1V1</accession>
<dbReference type="SUPFAM" id="SSF46785">
    <property type="entry name" value="Winged helix' DNA-binding domain"/>
    <property type="match status" value="1"/>
</dbReference>
<name>A0A3Q8I1V1_9BACT</name>
<dbReference type="InterPro" id="IPR036390">
    <property type="entry name" value="WH_DNA-bd_sf"/>
</dbReference>
<proteinExistence type="predicted"/>
<evidence type="ECO:0000256" key="1">
    <source>
        <dbReference type="ARBA" id="ARBA00023015"/>
    </source>
</evidence>
<feature type="region of interest" description="Disordered" evidence="4">
    <location>
        <begin position="334"/>
        <end position="353"/>
    </location>
</feature>
<dbReference type="GO" id="GO:0003700">
    <property type="term" value="F:DNA-binding transcription factor activity"/>
    <property type="evidence" value="ECO:0007669"/>
    <property type="project" value="InterPro"/>
</dbReference>
<dbReference type="GO" id="GO:0003677">
    <property type="term" value="F:DNA binding"/>
    <property type="evidence" value="ECO:0007669"/>
    <property type="project" value="UniProtKB-KW"/>
</dbReference>
<evidence type="ECO:0000256" key="2">
    <source>
        <dbReference type="ARBA" id="ARBA00023125"/>
    </source>
</evidence>
<evidence type="ECO:0000259" key="5">
    <source>
        <dbReference type="PROSITE" id="PS50949"/>
    </source>
</evidence>
<evidence type="ECO:0000313" key="6">
    <source>
        <dbReference type="EMBL" id="AYM52672.1"/>
    </source>
</evidence>